<dbReference type="SUPFAM" id="SSF53335">
    <property type="entry name" value="S-adenosyl-L-methionine-dependent methyltransferases"/>
    <property type="match status" value="1"/>
</dbReference>
<keyword evidence="2" id="KW-0808">Transferase</keyword>
<organism evidence="2 3">
    <name type="scientific">Paenibacillus spongiae</name>
    <dbReference type="NCBI Taxonomy" id="2909671"/>
    <lineage>
        <taxon>Bacteria</taxon>
        <taxon>Bacillati</taxon>
        <taxon>Bacillota</taxon>
        <taxon>Bacilli</taxon>
        <taxon>Bacillales</taxon>
        <taxon>Paenibacillaceae</taxon>
        <taxon>Paenibacillus</taxon>
    </lineage>
</organism>
<keyword evidence="3" id="KW-1185">Reference proteome</keyword>
<dbReference type="InterPro" id="IPR016718">
    <property type="entry name" value="rRNA_m1G-MeTrfase_A_prd"/>
</dbReference>
<dbReference type="Gene3D" id="3.40.50.150">
    <property type="entry name" value="Vaccinia Virus protein VP39"/>
    <property type="match status" value="1"/>
</dbReference>
<dbReference type="Pfam" id="PF13847">
    <property type="entry name" value="Methyltransf_31"/>
    <property type="match status" value="1"/>
</dbReference>
<evidence type="ECO:0000313" key="2">
    <source>
        <dbReference type="EMBL" id="UVI33781.1"/>
    </source>
</evidence>
<dbReference type="PANTHER" id="PTHR43460">
    <property type="entry name" value="METHYLTRANSFERASE"/>
    <property type="match status" value="1"/>
</dbReference>
<keyword evidence="2" id="KW-0489">Methyltransferase</keyword>
<dbReference type="InterPro" id="IPR029063">
    <property type="entry name" value="SAM-dependent_MTases_sf"/>
</dbReference>
<proteinExistence type="predicted"/>
<accession>A0ABY5SIK2</accession>
<dbReference type="PIRSF" id="PIRSF018249">
    <property type="entry name" value="MyrA_prd"/>
    <property type="match status" value="1"/>
</dbReference>
<dbReference type="EMBL" id="CP091430">
    <property type="protein sequence ID" value="UVI33781.1"/>
    <property type="molecule type" value="Genomic_DNA"/>
</dbReference>
<protein>
    <submittedName>
        <fullName evidence="2">Methyltransferase domain-containing protein</fullName>
    </submittedName>
</protein>
<gene>
    <name evidence="2" type="ORF">L1F29_28405</name>
</gene>
<dbReference type="InterPro" id="IPR052939">
    <property type="entry name" value="23S_rRNA_MeTrnsfrase_RlmA"/>
</dbReference>
<reference evidence="2" key="1">
    <citation type="submission" date="2022-01" db="EMBL/GenBank/DDBJ databases">
        <title>Paenibacillus spongiae sp. nov., isolated from marine sponge.</title>
        <authorList>
            <person name="Li Z."/>
            <person name="Zhang M."/>
        </authorList>
    </citation>
    <scope>NUCLEOTIDE SEQUENCE</scope>
    <source>
        <strain evidence="2">PHS-Z3</strain>
    </source>
</reference>
<feature type="domain" description="Methyltransferase" evidence="1">
    <location>
        <begin position="76"/>
        <end position="149"/>
    </location>
</feature>
<name>A0ABY5SIK2_9BACL</name>
<dbReference type="GO" id="GO:0008168">
    <property type="term" value="F:methyltransferase activity"/>
    <property type="evidence" value="ECO:0007669"/>
    <property type="project" value="UniProtKB-KW"/>
</dbReference>
<dbReference type="GO" id="GO:0032259">
    <property type="term" value="P:methylation"/>
    <property type="evidence" value="ECO:0007669"/>
    <property type="project" value="UniProtKB-KW"/>
</dbReference>
<dbReference type="InterPro" id="IPR025714">
    <property type="entry name" value="Methyltranfer_dom"/>
</dbReference>
<evidence type="ECO:0000259" key="1">
    <source>
        <dbReference type="Pfam" id="PF13847"/>
    </source>
</evidence>
<evidence type="ECO:0000313" key="3">
    <source>
        <dbReference type="Proteomes" id="UP001057877"/>
    </source>
</evidence>
<dbReference type="Proteomes" id="UP001057877">
    <property type="component" value="Chromosome"/>
</dbReference>
<dbReference type="PANTHER" id="PTHR43460:SF1">
    <property type="entry name" value="METHYLTRANSFERASE TYPE 11 DOMAIN-CONTAINING PROTEIN"/>
    <property type="match status" value="1"/>
</dbReference>
<sequence>MKMVQWKSLVCIDNNHCFDLSKRGYMNLLSGSYRTMYDKRMFESRRAISRSGVYRPFYEAICDRITAEREVEREPTKVMDAGCGEGSHLHNIQQTIEQHTRNPLVAVGMDISKEGIHQAATEYPKAIWCVGDNANSPFADQSFDYLLNILSPANYAEFRRIMTDDGTVIKVIPGIDYLKELRGLLYDGTDKQLYAKDNKTLERFRAHFERVEAESIHYRLPLDKALIEPLIHMTPLSWGIEEERLQDIQGNNIGEITIDLTILFGKKSSRTSSY</sequence>